<organism evidence="1">
    <name type="scientific">marine sediment metagenome</name>
    <dbReference type="NCBI Taxonomy" id="412755"/>
    <lineage>
        <taxon>unclassified sequences</taxon>
        <taxon>metagenomes</taxon>
        <taxon>ecological metagenomes</taxon>
    </lineage>
</organism>
<dbReference type="AlphaFoldDB" id="A0A0F9CFS8"/>
<sequence length="178" mass="20324">MMRAAPNSKAHTRFSKLMFSILKGSKLLWEIDDGKGNIDFRPPEDKSLVILNEYGVQLIMNFISFYMNRNTILSNYREERIYEILRSVGHTLSDVFYINYEKMGLDCVEKRSRYPLLVESILNVVESAYNRALHGEERDSLRKARIVNQTQSLGPAIPQGGHGSGFSSLNPFKRFAGA</sequence>
<dbReference type="EMBL" id="LAZR01036271">
    <property type="protein sequence ID" value="KKL25287.1"/>
    <property type="molecule type" value="Genomic_DNA"/>
</dbReference>
<name>A0A0F9CFS8_9ZZZZ</name>
<gene>
    <name evidence="1" type="ORF">LCGC14_2406840</name>
</gene>
<proteinExistence type="predicted"/>
<comment type="caution">
    <text evidence="1">The sequence shown here is derived from an EMBL/GenBank/DDBJ whole genome shotgun (WGS) entry which is preliminary data.</text>
</comment>
<evidence type="ECO:0000313" key="1">
    <source>
        <dbReference type="EMBL" id="KKL25287.1"/>
    </source>
</evidence>
<reference evidence="1" key="1">
    <citation type="journal article" date="2015" name="Nature">
        <title>Complex archaea that bridge the gap between prokaryotes and eukaryotes.</title>
        <authorList>
            <person name="Spang A."/>
            <person name="Saw J.H."/>
            <person name="Jorgensen S.L."/>
            <person name="Zaremba-Niedzwiedzka K."/>
            <person name="Martijn J."/>
            <person name="Lind A.E."/>
            <person name="van Eijk R."/>
            <person name="Schleper C."/>
            <person name="Guy L."/>
            <person name="Ettema T.J."/>
        </authorList>
    </citation>
    <scope>NUCLEOTIDE SEQUENCE</scope>
</reference>
<accession>A0A0F9CFS8</accession>
<protein>
    <submittedName>
        <fullName evidence="1">Uncharacterized protein</fullName>
    </submittedName>
</protein>